<protein>
    <submittedName>
        <fullName evidence="1">Uncharacterized protein</fullName>
    </submittedName>
</protein>
<reference evidence="1" key="1">
    <citation type="submission" date="2021-03" db="EMBL/GenBank/DDBJ databases">
        <authorList>
            <person name="Tagirdzhanova G."/>
        </authorList>
    </citation>
    <scope>NUCLEOTIDE SEQUENCE</scope>
</reference>
<proteinExistence type="predicted"/>
<keyword evidence="2" id="KW-1185">Reference proteome</keyword>
<evidence type="ECO:0000313" key="2">
    <source>
        <dbReference type="Proteomes" id="UP000664521"/>
    </source>
</evidence>
<organism evidence="1 2">
    <name type="scientific">Heterodermia speciosa</name>
    <dbReference type="NCBI Taxonomy" id="116794"/>
    <lineage>
        <taxon>Eukaryota</taxon>
        <taxon>Fungi</taxon>
        <taxon>Dikarya</taxon>
        <taxon>Ascomycota</taxon>
        <taxon>Pezizomycotina</taxon>
        <taxon>Lecanoromycetes</taxon>
        <taxon>OSLEUM clade</taxon>
        <taxon>Lecanoromycetidae</taxon>
        <taxon>Caliciales</taxon>
        <taxon>Physciaceae</taxon>
        <taxon>Heterodermia</taxon>
    </lineage>
</organism>
<gene>
    <name evidence="1" type="ORF">HETSPECPRED_008593</name>
</gene>
<name>A0A8H3FYG6_9LECA</name>
<comment type="caution">
    <text evidence="1">The sequence shown here is derived from an EMBL/GenBank/DDBJ whole genome shotgun (WGS) entry which is preliminary data.</text>
</comment>
<dbReference type="OrthoDB" id="3352776at2759"/>
<evidence type="ECO:0000313" key="1">
    <source>
        <dbReference type="EMBL" id="CAF9933303.1"/>
    </source>
</evidence>
<dbReference type="Proteomes" id="UP000664521">
    <property type="component" value="Unassembled WGS sequence"/>
</dbReference>
<sequence>MPAPSPTTRATFLRSTAESFVKAFIAGTSPCSILDTYFTSSAQIHEHGPAWANARLPFLGKTFTGRRQPGSTPSHDGGSTCDDYYDLLSRTLSFHPTERTAPASVEFVVDAEALGPGGEEEGKGVVTVKMSAAFKSVKSGEGWEEEFVYVLSGFDEEGRIGRQELWADPLSAWVAVGE</sequence>
<dbReference type="EMBL" id="CAJPDS010000067">
    <property type="protein sequence ID" value="CAF9933303.1"/>
    <property type="molecule type" value="Genomic_DNA"/>
</dbReference>
<accession>A0A8H3FYG6</accession>
<dbReference type="AlphaFoldDB" id="A0A8H3FYG6"/>